<dbReference type="EMBL" id="RHHT01000045">
    <property type="protein sequence ID" value="RNB75636.1"/>
    <property type="molecule type" value="Genomic_DNA"/>
</dbReference>
<evidence type="ECO:0000313" key="2">
    <source>
        <dbReference type="EMBL" id="RNB75636.1"/>
    </source>
</evidence>
<keyword evidence="1" id="KW-1133">Transmembrane helix</keyword>
<reference evidence="2 3" key="1">
    <citation type="submission" date="2018-10" db="EMBL/GenBank/DDBJ databases">
        <title>Phylogenomics of Brevibacillus.</title>
        <authorList>
            <person name="Dunlap C."/>
        </authorList>
    </citation>
    <scope>NUCLEOTIDE SEQUENCE [LARGE SCALE GENOMIC DNA]</scope>
    <source>
        <strain evidence="2 3">JCM 15085</strain>
    </source>
</reference>
<proteinExistence type="predicted"/>
<feature type="transmembrane region" description="Helical" evidence="1">
    <location>
        <begin position="6"/>
        <end position="23"/>
    </location>
</feature>
<keyword evidence="1" id="KW-0472">Membrane</keyword>
<gene>
    <name evidence="2" type="ORF">EDM58_18325</name>
</gene>
<evidence type="ECO:0000313" key="3">
    <source>
        <dbReference type="Proteomes" id="UP000281915"/>
    </source>
</evidence>
<organism evidence="2 3">
    <name type="scientific">Brevibacillus panacihumi</name>
    <dbReference type="NCBI Taxonomy" id="497735"/>
    <lineage>
        <taxon>Bacteria</taxon>
        <taxon>Bacillati</taxon>
        <taxon>Bacillota</taxon>
        <taxon>Bacilli</taxon>
        <taxon>Bacillales</taxon>
        <taxon>Paenibacillaceae</taxon>
        <taxon>Brevibacillus</taxon>
    </lineage>
</organism>
<accession>A0A3M8CIN6</accession>
<protein>
    <submittedName>
        <fullName evidence="2">Uncharacterized protein</fullName>
    </submittedName>
</protein>
<dbReference type="RefSeq" id="WP_122914607.1">
    <property type="nucleotide sequence ID" value="NZ_RHHT01000045.1"/>
</dbReference>
<dbReference type="Proteomes" id="UP000281915">
    <property type="component" value="Unassembled WGS sequence"/>
</dbReference>
<name>A0A3M8CIN6_9BACL</name>
<dbReference type="AlphaFoldDB" id="A0A3M8CIN6"/>
<comment type="caution">
    <text evidence="2">The sequence shown here is derived from an EMBL/GenBank/DDBJ whole genome shotgun (WGS) entry which is preliminary data.</text>
</comment>
<keyword evidence="1" id="KW-0812">Transmembrane</keyword>
<feature type="transmembrane region" description="Helical" evidence="1">
    <location>
        <begin position="44"/>
        <end position="64"/>
    </location>
</feature>
<evidence type="ECO:0000256" key="1">
    <source>
        <dbReference type="SAM" id="Phobius"/>
    </source>
</evidence>
<sequence length="68" mass="8048">MTHILYPLFLLAAGLLIMVQPRTKRWQSRMQKHFNGNEQRIKQRANTFFLLGLAFVLGGLAYLYRYTM</sequence>